<keyword evidence="4" id="KW-1185">Reference proteome</keyword>
<feature type="transmembrane region" description="Helical" evidence="1">
    <location>
        <begin position="39"/>
        <end position="56"/>
    </location>
</feature>
<feature type="domain" description="TRIP4/RQT4 C2HC5-type zinc finger" evidence="2">
    <location>
        <begin position="2"/>
        <end position="33"/>
    </location>
</feature>
<dbReference type="Pfam" id="PF06221">
    <property type="entry name" value="zf-C2HC5"/>
    <property type="match status" value="1"/>
</dbReference>
<evidence type="ECO:0000313" key="5">
    <source>
        <dbReference type="WBParaSite" id="ACOC_0001228101-mRNA-1"/>
    </source>
</evidence>
<evidence type="ECO:0000313" key="3">
    <source>
        <dbReference type="EMBL" id="VDM63867.1"/>
    </source>
</evidence>
<accession>A0A0R3Q063</accession>
<dbReference type="GO" id="GO:0180022">
    <property type="term" value="C:RQC-trigger complex"/>
    <property type="evidence" value="ECO:0007669"/>
    <property type="project" value="InterPro"/>
</dbReference>
<evidence type="ECO:0000259" key="2">
    <source>
        <dbReference type="Pfam" id="PF06221"/>
    </source>
</evidence>
<dbReference type="GO" id="GO:0072344">
    <property type="term" value="P:rescue of stalled ribosome"/>
    <property type="evidence" value="ECO:0007669"/>
    <property type="project" value="InterPro"/>
</dbReference>
<keyword evidence="1" id="KW-0812">Transmembrane</keyword>
<evidence type="ECO:0000256" key="1">
    <source>
        <dbReference type="SAM" id="Phobius"/>
    </source>
</evidence>
<dbReference type="EMBL" id="UYYA01004965">
    <property type="protein sequence ID" value="VDM63867.1"/>
    <property type="molecule type" value="Genomic_DNA"/>
</dbReference>
<protein>
    <submittedName>
        <fullName evidence="5">Zf-C2HC5 domain-containing protein</fullName>
    </submittedName>
</protein>
<dbReference type="InterPro" id="IPR009349">
    <property type="entry name" value="TRIP4/RQT4_C2HC5_Znf"/>
</dbReference>
<gene>
    <name evidence="3" type="ORF">ACOC_LOCUS12282</name>
</gene>
<dbReference type="Proteomes" id="UP000267027">
    <property type="component" value="Unassembled WGS sequence"/>
</dbReference>
<keyword evidence="1" id="KW-0472">Membrane</keyword>
<dbReference type="WBParaSite" id="ACOC_0001228101-mRNA-1">
    <property type="protein sequence ID" value="ACOC_0001228101-mRNA-1"/>
    <property type="gene ID" value="ACOC_0001228101"/>
</dbReference>
<reference evidence="5" key="1">
    <citation type="submission" date="2017-02" db="UniProtKB">
        <authorList>
            <consortium name="WormBaseParasite"/>
        </authorList>
    </citation>
    <scope>IDENTIFICATION</scope>
</reference>
<organism evidence="5">
    <name type="scientific">Angiostrongylus costaricensis</name>
    <name type="common">Nematode worm</name>
    <dbReference type="NCBI Taxonomy" id="334426"/>
    <lineage>
        <taxon>Eukaryota</taxon>
        <taxon>Metazoa</taxon>
        <taxon>Ecdysozoa</taxon>
        <taxon>Nematoda</taxon>
        <taxon>Chromadorea</taxon>
        <taxon>Rhabditida</taxon>
        <taxon>Rhabditina</taxon>
        <taxon>Rhabditomorpha</taxon>
        <taxon>Strongyloidea</taxon>
        <taxon>Metastrongylidae</taxon>
        <taxon>Angiostrongylus</taxon>
    </lineage>
</organism>
<dbReference type="AlphaFoldDB" id="A0A0R3Q063"/>
<reference evidence="3 4" key="2">
    <citation type="submission" date="2018-11" db="EMBL/GenBank/DDBJ databases">
        <authorList>
            <consortium name="Pathogen Informatics"/>
        </authorList>
    </citation>
    <scope>NUCLEOTIDE SEQUENCE [LARGE SCALE GENOMIC DNA]</scope>
    <source>
        <strain evidence="3 4">Costa Rica</strain>
    </source>
</reference>
<proteinExistence type="predicted"/>
<evidence type="ECO:0000313" key="4">
    <source>
        <dbReference type="Proteomes" id="UP000267027"/>
    </source>
</evidence>
<dbReference type="STRING" id="334426.A0A0R3Q063"/>
<dbReference type="OrthoDB" id="338816at2759"/>
<dbReference type="GO" id="GO:0005634">
    <property type="term" value="C:nucleus"/>
    <property type="evidence" value="ECO:0007669"/>
    <property type="project" value="InterPro"/>
</dbReference>
<sequence length="57" mass="6147">MGCGKIVCAQEGSGPCSFCGTLVCTKEEKEVMVADLRSISLLVTSFCYSLSVYIIYL</sequence>
<dbReference type="GO" id="GO:0008270">
    <property type="term" value="F:zinc ion binding"/>
    <property type="evidence" value="ECO:0007669"/>
    <property type="project" value="InterPro"/>
</dbReference>
<keyword evidence="1" id="KW-1133">Transmembrane helix</keyword>
<name>A0A0R3Q063_ANGCS</name>